<evidence type="ECO:0000256" key="1">
    <source>
        <dbReference type="ARBA" id="ARBA00022491"/>
    </source>
</evidence>
<accession>A0A4V2F5U2</accession>
<dbReference type="AlphaFoldDB" id="A0A4V2F5U2"/>
<dbReference type="InterPro" id="IPR009061">
    <property type="entry name" value="DNA-bd_dom_put_sf"/>
</dbReference>
<dbReference type="Gene3D" id="3.20.80.10">
    <property type="entry name" value="Regulatory factor, effector binding domain"/>
    <property type="match status" value="1"/>
</dbReference>
<feature type="domain" description="HTH merR-type" evidence="6">
    <location>
        <begin position="4"/>
        <end position="72"/>
    </location>
</feature>
<evidence type="ECO:0000256" key="5">
    <source>
        <dbReference type="SAM" id="Coils"/>
    </source>
</evidence>
<dbReference type="PANTHER" id="PTHR30204:SF69">
    <property type="entry name" value="MERR-FAMILY TRANSCRIPTIONAL REGULATOR"/>
    <property type="match status" value="1"/>
</dbReference>
<dbReference type="CDD" id="cd00592">
    <property type="entry name" value="HTH_MerR-like"/>
    <property type="match status" value="1"/>
</dbReference>
<dbReference type="RefSeq" id="WP_165388915.1">
    <property type="nucleotide sequence ID" value="NZ_SGXF01000005.1"/>
</dbReference>
<keyword evidence="3 7" id="KW-0238">DNA-binding</keyword>
<dbReference type="InterPro" id="IPR047057">
    <property type="entry name" value="MerR_fam"/>
</dbReference>
<keyword evidence="4" id="KW-0804">Transcription</keyword>
<dbReference type="EMBL" id="SGXF01000005">
    <property type="protein sequence ID" value="RZS94009.1"/>
    <property type="molecule type" value="Genomic_DNA"/>
</dbReference>
<reference evidence="7 8" key="1">
    <citation type="submission" date="2019-02" db="EMBL/GenBank/DDBJ databases">
        <title>Genomic Encyclopedia of Type Strains, Phase IV (KMG-IV): sequencing the most valuable type-strain genomes for metagenomic binning, comparative biology and taxonomic classification.</title>
        <authorList>
            <person name="Goeker M."/>
        </authorList>
    </citation>
    <scope>NUCLEOTIDE SEQUENCE [LARGE SCALE GENOMIC DNA]</scope>
    <source>
        <strain evidence="7 8">DSM 29486</strain>
    </source>
</reference>
<evidence type="ECO:0000259" key="6">
    <source>
        <dbReference type="PROSITE" id="PS50937"/>
    </source>
</evidence>
<dbReference type="SMART" id="SM00422">
    <property type="entry name" value="HTH_MERR"/>
    <property type="match status" value="1"/>
</dbReference>
<proteinExistence type="predicted"/>
<evidence type="ECO:0000256" key="4">
    <source>
        <dbReference type="ARBA" id="ARBA00023163"/>
    </source>
</evidence>
<evidence type="ECO:0000256" key="2">
    <source>
        <dbReference type="ARBA" id="ARBA00023015"/>
    </source>
</evidence>
<dbReference type="Gene3D" id="1.10.1660.10">
    <property type="match status" value="1"/>
</dbReference>
<keyword evidence="1" id="KW-0678">Repressor</keyword>
<gene>
    <name evidence="7" type="ORF">EV209_2371</name>
</gene>
<dbReference type="InterPro" id="IPR000551">
    <property type="entry name" value="MerR-type_HTH_dom"/>
</dbReference>
<dbReference type="InterPro" id="IPR011256">
    <property type="entry name" value="Reg_factor_effector_dom_sf"/>
</dbReference>
<keyword evidence="8" id="KW-1185">Reference proteome</keyword>
<dbReference type="GO" id="GO:0003677">
    <property type="term" value="F:DNA binding"/>
    <property type="evidence" value="ECO:0007669"/>
    <property type="project" value="UniProtKB-KW"/>
</dbReference>
<name>A0A4V2F5U2_9FIRM</name>
<dbReference type="PROSITE" id="PS50937">
    <property type="entry name" value="HTH_MERR_2"/>
    <property type="match status" value="1"/>
</dbReference>
<dbReference type="PANTHER" id="PTHR30204">
    <property type="entry name" value="REDOX-CYCLING DRUG-SENSING TRANSCRIPTIONAL ACTIVATOR SOXR"/>
    <property type="match status" value="1"/>
</dbReference>
<dbReference type="Proteomes" id="UP000292927">
    <property type="component" value="Unassembled WGS sequence"/>
</dbReference>
<sequence>MKKYYKIGELARLYDISADSLRYYERLGLLSPKRTENHYRCYSLEDIWKLNVIRDLRRLGFPMEKIRQYLENCSVDTTLALLQEEAFMVDRQIRELKQLQQELQLRRETIEKTRRTPEGRVAYLHYPKRGCLRIQEPFRQDAEADLLMQRLLNRSDDLTYIIGNNRIGSVLPLDQAGNGRFQAYSSMFLIEPEASCCDFFLEEGVYASVFYHGSNRRNEEMIPVLLKAIRENGKIPAGDILELLWIDIHETSDPGEFVTELQVRTEDVSES</sequence>
<protein>
    <submittedName>
        <fullName evidence="7">DNA-binding transcriptional MerR regulator</fullName>
    </submittedName>
</protein>
<feature type="coiled-coil region" evidence="5">
    <location>
        <begin position="82"/>
        <end position="116"/>
    </location>
</feature>
<keyword evidence="5" id="KW-0175">Coiled coil</keyword>
<evidence type="ECO:0000256" key="3">
    <source>
        <dbReference type="ARBA" id="ARBA00023125"/>
    </source>
</evidence>
<keyword evidence="2" id="KW-0805">Transcription regulation</keyword>
<organism evidence="7 8">
    <name type="scientific">Cuneatibacter caecimuris</name>
    <dbReference type="NCBI Taxonomy" id="1796618"/>
    <lineage>
        <taxon>Bacteria</taxon>
        <taxon>Bacillati</taxon>
        <taxon>Bacillota</taxon>
        <taxon>Clostridia</taxon>
        <taxon>Lachnospirales</taxon>
        <taxon>Lachnospiraceae</taxon>
        <taxon>Cuneatibacter</taxon>
    </lineage>
</organism>
<evidence type="ECO:0000313" key="8">
    <source>
        <dbReference type="Proteomes" id="UP000292927"/>
    </source>
</evidence>
<dbReference type="Pfam" id="PF13411">
    <property type="entry name" value="MerR_1"/>
    <property type="match status" value="1"/>
</dbReference>
<dbReference type="PRINTS" id="PR00040">
    <property type="entry name" value="HTHMERR"/>
</dbReference>
<dbReference type="SUPFAM" id="SSF46955">
    <property type="entry name" value="Putative DNA-binding domain"/>
    <property type="match status" value="1"/>
</dbReference>
<dbReference type="GO" id="GO:0003700">
    <property type="term" value="F:DNA-binding transcription factor activity"/>
    <property type="evidence" value="ECO:0007669"/>
    <property type="project" value="InterPro"/>
</dbReference>
<evidence type="ECO:0000313" key="7">
    <source>
        <dbReference type="EMBL" id="RZS94009.1"/>
    </source>
</evidence>
<dbReference type="SUPFAM" id="SSF55136">
    <property type="entry name" value="Probable bacterial effector-binding domain"/>
    <property type="match status" value="1"/>
</dbReference>
<comment type="caution">
    <text evidence="7">The sequence shown here is derived from an EMBL/GenBank/DDBJ whole genome shotgun (WGS) entry which is preliminary data.</text>
</comment>